<dbReference type="STRING" id="270351.Maq22A_c28855"/>
<evidence type="ECO:0000313" key="2">
    <source>
        <dbReference type="EMBL" id="BAR47277.1"/>
    </source>
</evidence>
<reference evidence="2 3" key="1">
    <citation type="journal article" date="2015" name="Genome Announc.">
        <title>Complete Genome Sequence of Methylobacterium aquaticum Strain 22A, Isolated from Racomitrium japonicum Moss.</title>
        <authorList>
            <person name="Tani A."/>
            <person name="Ogura Y."/>
            <person name="Hayashi T."/>
            <person name="Kimbara K."/>
        </authorList>
    </citation>
    <scope>NUCLEOTIDE SEQUENCE [LARGE SCALE GENOMIC DNA]</scope>
    <source>
        <strain evidence="2 3">MA-22A</strain>
    </source>
</reference>
<accession>A0A1Y0ZCL6</accession>
<dbReference type="PANTHER" id="PTHR39166">
    <property type="entry name" value="BLL1166 PROTEIN"/>
    <property type="match status" value="1"/>
</dbReference>
<dbReference type="AlphaFoldDB" id="A0A1Y0ZCL6"/>
<organism evidence="2 3">
    <name type="scientific">Methylobacterium aquaticum</name>
    <dbReference type="NCBI Taxonomy" id="270351"/>
    <lineage>
        <taxon>Bacteria</taxon>
        <taxon>Pseudomonadati</taxon>
        <taxon>Pseudomonadota</taxon>
        <taxon>Alphaproteobacteria</taxon>
        <taxon>Hyphomicrobiales</taxon>
        <taxon>Methylobacteriaceae</taxon>
        <taxon>Methylobacterium</taxon>
    </lineage>
</organism>
<feature type="compositionally biased region" description="Basic and acidic residues" evidence="1">
    <location>
        <begin position="23"/>
        <end position="32"/>
    </location>
</feature>
<reference evidence="3" key="2">
    <citation type="submission" date="2015-01" db="EMBL/GenBank/DDBJ databases">
        <title>Complete genome sequence of Methylobacterium aquaticum strain 22A.</title>
        <authorList>
            <person name="Tani A."/>
            <person name="Ogura Y."/>
            <person name="Hayashi T."/>
        </authorList>
    </citation>
    <scope>NUCLEOTIDE SEQUENCE [LARGE SCALE GENOMIC DNA]</scope>
    <source>
        <strain evidence="3">MA-22A</strain>
    </source>
</reference>
<dbReference type="EMBL" id="AP014704">
    <property type="protein sequence ID" value="BAR47277.1"/>
    <property type="molecule type" value="Genomic_DNA"/>
</dbReference>
<dbReference type="Pfam" id="PF06042">
    <property type="entry name" value="NTP_transf_6"/>
    <property type="match status" value="1"/>
</dbReference>
<proteinExistence type="predicted"/>
<evidence type="ECO:0000256" key="1">
    <source>
        <dbReference type="SAM" id="MobiDB-lite"/>
    </source>
</evidence>
<dbReference type="KEGG" id="maqu:Maq22A_c28855"/>
<protein>
    <submittedName>
        <fullName evidence="2">Uncharacterized protein conserved in bacteria</fullName>
    </submittedName>
</protein>
<dbReference type="InterPro" id="IPR009267">
    <property type="entry name" value="NTP_transf_6"/>
</dbReference>
<feature type="compositionally biased region" description="Basic and acidic residues" evidence="1">
    <location>
        <begin position="1"/>
        <end position="12"/>
    </location>
</feature>
<feature type="region of interest" description="Disordered" evidence="1">
    <location>
        <begin position="1"/>
        <end position="32"/>
    </location>
</feature>
<name>A0A1Y0ZCL6_9HYPH</name>
<gene>
    <name evidence="2" type="ORF">Maq22A_c28855</name>
</gene>
<dbReference type="PANTHER" id="PTHR39166:SF1">
    <property type="entry name" value="BLL1166 PROTEIN"/>
    <property type="match status" value="1"/>
</dbReference>
<dbReference type="Proteomes" id="UP000061432">
    <property type="component" value="Chromosome"/>
</dbReference>
<evidence type="ECO:0000313" key="3">
    <source>
        <dbReference type="Proteomes" id="UP000061432"/>
    </source>
</evidence>
<sequence length="252" mass="27076">MVAPQDEVREQGHSAVFTQPTEKPARTGSDEVEHQQRLEAIIRADPDLMALLAKARGLALPQWRLVAGCLYQTVWNALTGRPRGHGIRDYDLIYFDDADLSWEAEDAVLRRAAPSLAGGVGPVEIRNQARVHLWFERRFGSPYPPLPSADAALSRYAAIVHAVGVRFEPDDALSIVAPFGLADLFGMVLRPNPAIANGPAYAAKAERARALWPEITVLPWPGVGDPAVKCAGDTAAVSNGLSPGPSPFSTSG</sequence>